<name>A0A3D8Q440_9HELO</name>
<comment type="caution">
    <text evidence="8">The sequence shown here is derived from an EMBL/GenBank/DDBJ whole genome shotgun (WGS) entry which is preliminary data.</text>
</comment>
<proteinExistence type="predicted"/>
<dbReference type="PANTHER" id="PTHR36206:SF4">
    <property type="entry name" value="HYPOTHETICAL CONSERVED PROTEIN (EUROFUNG)-RELATED"/>
    <property type="match status" value="1"/>
</dbReference>
<evidence type="ECO:0000256" key="6">
    <source>
        <dbReference type="ARBA" id="ARBA00023242"/>
    </source>
</evidence>
<accession>A0A3D8Q440</accession>
<dbReference type="Pfam" id="PF00172">
    <property type="entry name" value="Zn_clus"/>
    <property type="match status" value="1"/>
</dbReference>
<dbReference type="InterPro" id="IPR036864">
    <property type="entry name" value="Zn2-C6_fun-type_DNA-bd_sf"/>
</dbReference>
<dbReference type="GO" id="GO:0003677">
    <property type="term" value="F:DNA binding"/>
    <property type="evidence" value="ECO:0007669"/>
    <property type="project" value="UniProtKB-KW"/>
</dbReference>
<dbReference type="PANTHER" id="PTHR36206">
    <property type="entry name" value="ASPERCRYPTIN BIOSYNTHESIS CLUSTER-SPECIFIC TRANSCRIPTION REGULATOR ATNN-RELATED"/>
    <property type="match status" value="1"/>
</dbReference>
<dbReference type="Proteomes" id="UP000256328">
    <property type="component" value="Unassembled WGS sequence"/>
</dbReference>
<keyword evidence="1" id="KW-0479">Metal-binding</keyword>
<keyword evidence="9" id="KW-1185">Reference proteome</keyword>
<gene>
    <name evidence="8" type="ORF">BP5796_13118</name>
</gene>
<dbReference type="AlphaFoldDB" id="A0A3D8Q440"/>
<reference evidence="8 9" key="1">
    <citation type="journal article" date="2018" name="IMA Fungus">
        <title>IMA Genome-F 9: Draft genome sequence of Annulohypoxylon stygium, Aspergillus mulundensis, Berkeleyomyces basicola (syn. Thielaviopsis basicola), Ceratocystis smalleyi, two Cercospora beticola strains, Coleophoma cylindrospora, Fusarium fracticaudum, Phialophora cf. hyalina, and Morchella septimelata.</title>
        <authorList>
            <person name="Wingfield B.D."/>
            <person name="Bills G.F."/>
            <person name="Dong Y."/>
            <person name="Huang W."/>
            <person name="Nel W.J."/>
            <person name="Swalarsk-Parry B.S."/>
            <person name="Vaghefi N."/>
            <person name="Wilken P.M."/>
            <person name="An Z."/>
            <person name="de Beer Z.W."/>
            <person name="De Vos L."/>
            <person name="Chen L."/>
            <person name="Duong T.A."/>
            <person name="Gao Y."/>
            <person name="Hammerbacher A."/>
            <person name="Kikkert J.R."/>
            <person name="Li Y."/>
            <person name="Li H."/>
            <person name="Li K."/>
            <person name="Li Q."/>
            <person name="Liu X."/>
            <person name="Ma X."/>
            <person name="Naidoo K."/>
            <person name="Pethybridge S.J."/>
            <person name="Sun J."/>
            <person name="Steenkamp E.T."/>
            <person name="van der Nest M.A."/>
            <person name="van Wyk S."/>
            <person name="Wingfield M.J."/>
            <person name="Xiong C."/>
            <person name="Yue Q."/>
            <person name="Zhang X."/>
        </authorList>
    </citation>
    <scope>NUCLEOTIDE SEQUENCE [LARGE SCALE GENOMIC DNA]</scope>
    <source>
        <strain evidence="8 9">BP5796</strain>
    </source>
</reference>
<dbReference type="OrthoDB" id="3172332at2759"/>
<dbReference type="SUPFAM" id="SSF57701">
    <property type="entry name" value="Zn2/Cys6 DNA-binding domain"/>
    <property type="match status" value="1"/>
</dbReference>
<evidence type="ECO:0000313" key="8">
    <source>
        <dbReference type="EMBL" id="RDW56477.1"/>
    </source>
</evidence>
<dbReference type="GO" id="GO:0000981">
    <property type="term" value="F:DNA-binding transcription factor activity, RNA polymerase II-specific"/>
    <property type="evidence" value="ECO:0007669"/>
    <property type="project" value="InterPro"/>
</dbReference>
<evidence type="ECO:0000259" key="7">
    <source>
        <dbReference type="PROSITE" id="PS50048"/>
    </source>
</evidence>
<dbReference type="EMBL" id="PDLN01000026">
    <property type="protein sequence ID" value="RDW56477.1"/>
    <property type="molecule type" value="Genomic_DNA"/>
</dbReference>
<feature type="domain" description="Zn(2)-C6 fungal-type" evidence="7">
    <location>
        <begin position="27"/>
        <end position="60"/>
    </location>
</feature>
<dbReference type="GO" id="GO:0008270">
    <property type="term" value="F:zinc ion binding"/>
    <property type="evidence" value="ECO:0007669"/>
    <property type="project" value="InterPro"/>
</dbReference>
<dbReference type="InterPro" id="IPR052360">
    <property type="entry name" value="Transcr_Regulatory_Proteins"/>
</dbReference>
<protein>
    <recommendedName>
        <fullName evidence="7">Zn(2)-C6 fungal-type domain-containing protein</fullName>
    </recommendedName>
</protein>
<keyword evidence="6" id="KW-0539">Nucleus</keyword>
<evidence type="ECO:0000256" key="2">
    <source>
        <dbReference type="ARBA" id="ARBA00022833"/>
    </source>
</evidence>
<keyword evidence="5" id="KW-0804">Transcription</keyword>
<keyword evidence="4" id="KW-0238">DNA-binding</keyword>
<dbReference type="CDD" id="cd00067">
    <property type="entry name" value="GAL4"/>
    <property type="match status" value="1"/>
</dbReference>
<evidence type="ECO:0000256" key="3">
    <source>
        <dbReference type="ARBA" id="ARBA00023015"/>
    </source>
</evidence>
<evidence type="ECO:0000256" key="1">
    <source>
        <dbReference type="ARBA" id="ARBA00022723"/>
    </source>
</evidence>
<organism evidence="8 9">
    <name type="scientific">Coleophoma crateriformis</name>
    <dbReference type="NCBI Taxonomy" id="565419"/>
    <lineage>
        <taxon>Eukaryota</taxon>
        <taxon>Fungi</taxon>
        <taxon>Dikarya</taxon>
        <taxon>Ascomycota</taxon>
        <taxon>Pezizomycotina</taxon>
        <taxon>Leotiomycetes</taxon>
        <taxon>Helotiales</taxon>
        <taxon>Dermateaceae</taxon>
        <taxon>Coleophoma</taxon>
    </lineage>
</organism>
<dbReference type="InterPro" id="IPR001138">
    <property type="entry name" value="Zn2Cys6_DnaBD"/>
</dbReference>
<evidence type="ECO:0000256" key="5">
    <source>
        <dbReference type="ARBA" id="ARBA00023163"/>
    </source>
</evidence>
<evidence type="ECO:0000256" key="4">
    <source>
        <dbReference type="ARBA" id="ARBA00023125"/>
    </source>
</evidence>
<sequence>MHVIVFDPNSGGPIRKRRTGHRKSHTACITCRIRRVKCDEAKPECNRCQKYFGYASSTRCDGYISRPEPRSLRPLAAAATTRRPNASSGIAVPLGPAPIRFTDGRQAHYFRLFCEETALDLSSGYTVSFWTGIVLQACYKEPCLRKVVIAIAALTRVLKRGLTSTSECQGPNGDYSYAIKQYGTSLREIRAATLDGPRQIRTALIASILVYCFETFHGGGKLALSYAYNAVNLMNDWCTSIAKEETLLTHSSRPVSKSSSPKPSVVEDVLVDIVKGLDSYISWTDPGYSENPEVVDRMHLENHNPHGPMTFDSLDHARNVLGDICRRSSYYLGHADKSLLLSQRDGLLAELLDWDLAYASILEAASKNPHTFVPANVLQIHALCGIRGLREYESRGEKIPPELSTILDRCRSIVLYPHFKTIFVFDMGIIPPLFLLATRCHDVRICEEALQLLKRIIPRREGVWDAATCLKIGQQHLAKLRGDRSLEIDRLALEKKEEDTDPDMWQKSQLLALD</sequence>
<evidence type="ECO:0000313" key="9">
    <source>
        <dbReference type="Proteomes" id="UP000256328"/>
    </source>
</evidence>
<keyword evidence="3" id="KW-0805">Transcription regulation</keyword>
<keyword evidence="2" id="KW-0862">Zinc</keyword>
<dbReference type="Gene3D" id="4.10.240.10">
    <property type="entry name" value="Zn(2)-C6 fungal-type DNA-binding domain"/>
    <property type="match status" value="1"/>
</dbReference>
<dbReference type="PROSITE" id="PS50048">
    <property type="entry name" value="ZN2_CY6_FUNGAL_2"/>
    <property type="match status" value="1"/>
</dbReference>
<dbReference type="SMART" id="SM00066">
    <property type="entry name" value="GAL4"/>
    <property type="match status" value="1"/>
</dbReference>